<dbReference type="GO" id="GO:0003677">
    <property type="term" value="F:DNA binding"/>
    <property type="evidence" value="ECO:0007669"/>
    <property type="project" value="InterPro"/>
</dbReference>
<dbReference type="GO" id="GO:0006313">
    <property type="term" value="P:DNA transposition"/>
    <property type="evidence" value="ECO:0007669"/>
    <property type="project" value="InterPro"/>
</dbReference>
<protein>
    <submittedName>
        <fullName evidence="3">IS5 family transposase</fullName>
    </submittedName>
</protein>
<dbReference type="RefSeq" id="WP_153278431.1">
    <property type="nucleotide sequence ID" value="NZ_CP034550.1"/>
</dbReference>
<dbReference type="Pfam" id="PF01609">
    <property type="entry name" value="DDE_Tnp_1"/>
    <property type="match status" value="1"/>
</dbReference>
<evidence type="ECO:0000313" key="3">
    <source>
        <dbReference type="EMBL" id="QFZ20494.1"/>
    </source>
</evidence>
<proteinExistence type="predicted"/>
<sequence>MARRRPWEVEDELWELIEPLLPKVERRFRYPGRRRLDDRKVLCGILFVLYTGIRWEFLPQELGYGSGMTCWRRLRDWTEAGVWPRLHELLLAKLQAAGALDWSRAAVDSSSIRAVKGGPKTGPSPVDRARTGSKHHLITDGGGVPLAVTLTGANRNDVTQLLPLLDAVPPVRGRRGRPRRRPDRVYADRGYDHDTYRRQVRAKGVRPFIARRGVEHGSGLGVHRWVVEQALALLHWFRRLRIRWEVRDDIHEAFLSLACSIICWRRLQRHQSLRY</sequence>
<dbReference type="OrthoDB" id="4559615at2"/>
<dbReference type="InterPro" id="IPR002559">
    <property type="entry name" value="Transposase_11"/>
</dbReference>
<keyword evidence="4" id="KW-1185">Reference proteome</keyword>
<dbReference type="NCBIfam" id="NF033580">
    <property type="entry name" value="transpos_IS5_3"/>
    <property type="match status" value="1"/>
</dbReference>
<evidence type="ECO:0000259" key="1">
    <source>
        <dbReference type="Pfam" id="PF01609"/>
    </source>
</evidence>
<dbReference type="GO" id="GO:0004803">
    <property type="term" value="F:transposase activity"/>
    <property type="evidence" value="ECO:0007669"/>
    <property type="project" value="InterPro"/>
</dbReference>
<evidence type="ECO:0000259" key="2">
    <source>
        <dbReference type="Pfam" id="PF13340"/>
    </source>
</evidence>
<reference evidence="4" key="1">
    <citation type="journal article" date="2021" name="Curr. Microbiol.">
        <title>Complete genome of nocamycin-producing strain Saccharothrix syringae NRRL B-16468 reveals the biosynthetic potential for secondary metabolites.</title>
        <authorList>
            <person name="Mo X."/>
            <person name="Yang S."/>
        </authorList>
    </citation>
    <scope>NUCLEOTIDE SEQUENCE [LARGE SCALE GENOMIC DNA]</scope>
    <source>
        <strain evidence="4">ATCC 51364 / DSM 43886 / JCM 6844 / KCTC 9398 / NBRC 14523 / NRRL B-16468 / INA 2240</strain>
    </source>
</reference>
<dbReference type="Pfam" id="PF13340">
    <property type="entry name" value="DUF4096"/>
    <property type="match status" value="1"/>
</dbReference>
<dbReference type="EMBL" id="CP034550">
    <property type="protein sequence ID" value="QFZ20494.1"/>
    <property type="molecule type" value="Genomic_DNA"/>
</dbReference>
<accession>A0A5Q0H3N2</accession>
<feature type="domain" description="Transposase IS4-like" evidence="1">
    <location>
        <begin position="105"/>
        <end position="261"/>
    </location>
</feature>
<organism evidence="3 4">
    <name type="scientific">Saccharothrix syringae</name>
    <name type="common">Nocardiopsis syringae</name>
    <dbReference type="NCBI Taxonomy" id="103733"/>
    <lineage>
        <taxon>Bacteria</taxon>
        <taxon>Bacillati</taxon>
        <taxon>Actinomycetota</taxon>
        <taxon>Actinomycetes</taxon>
        <taxon>Pseudonocardiales</taxon>
        <taxon>Pseudonocardiaceae</taxon>
        <taxon>Saccharothrix</taxon>
    </lineage>
</organism>
<gene>
    <name evidence="3" type="ORF">EKG83_26550</name>
</gene>
<dbReference type="InterPro" id="IPR025161">
    <property type="entry name" value="IS402-like_dom"/>
</dbReference>
<dbReference type="PANTHER" id="PTHR30007">
    <property type="entry name" value="PHP DOMAIN PROTEIN"/>
    <property type="match status" value="1"/>
</dbReference>
<dbReference type="KEGG" id="ssyi:EKG83_26550"/>
<evidence type="ECO:0000313" key="4">
    <source>
        <dbReference type="Proteomes" id="UP000325787"/>
    </source>
</evidence>
<name>A0A5Q0H3N2_SACSY</name>
<dbReference type="Proteomes" id="UP000325787">
    <property type="component" value="Chromosome"/>
</dbReference>
<dbReference type="AlphaFoldDB" id="A0A5Q0H3N2"/>
<dbReference type="PANTHER" id="PTHR30007:SF1">
    <property type="entry name" value="BLR1914 PROTEIN"/>
    <property type="match status" value="1"/>
</dbReference>
<feature type="domain" description="Insertion element IS402-like" evidence="2">
    <location>
        <begin position="10"/>
        <end position="87"/>
    </location>
</feature>